<keyword evidence="1" id="KW-0732">Signal</keyword>
<dbReference type="AlphaFoldDB" id="A0A0K1QY19"/>
<accession>A0A0K1QY19</accession>
<gene>
    <name evidence="2" type="ORF">B723_30720</name>
</gene>
<feature type="signal peptide" evidence="1">
    <location>
        <begin position="1"/>
        <end position="26"/>
    </location>
</feature>
<evidence type="ECO:0000313" key="2">
    <source>
        <dbReference type="EMBL" id="AKV10542.1"/>
    </source>
</evidence>
<reference evidence="2 3" key="1">
    <citation type="journal article" date="2012" name="J. Bacteriol.">
        <title>Draft genome sequence of the cyanide-utilizing bacterium Pseudomonas fluorescens strain NCIMB 11764.</title>
        <authorList>
            <person name="Vilo C.A."/>
            <person name="Benedik M.J."/>
            <person name="Kunz D.A."/>
            <person name="Dong Q."/>
        </authorList>
    </citation>
    <scope>NUCLEOTIDE SEQUENCE [LARGE SCALE GENOMIC DNA]</scope>
    <source>
        <strain evidence="2 3">NCIMB 11764</strain>
    </source>
</reference>
<evidence type="ECO:0000256" key="1">
    <source>
        <dbReference type="SAM" id="SignalP"/>
    </source>
</evidence>
<dbReference type="eggNOG" id="ENOG5032CKW">
    <property type="taxonomic scope" value="Bacteria"/>
</dbReference>
<dbReference type="Proteomes" id="UP000017175">
    <property type="component" value="Chromosome"/>
</dbReference>
<dbReference type="EMBL" id="CP010945">
    <property type="protein sequence ID" value="AKV10542.1"/>
    <property type="molecule type" value="Genomic_DNA"/>
</dbReference>
<sequence length="231" mass="25584">MTLHAFRTWAALTLLACLSLTGCAHIQPPVPLDKQFWDAKEPTIGVAITVVPAPVLALTGQQGMLDYAINRGVNSKLSDNVEKWQVRDLNTLPDVIVAKLQAKGYKVKRINEPVDLNVYKQTSFREGYMGRDLTPIKGAYGVDRLLLVNVFATGATRSYYGFVPTSVPMAQVSGQGLVVDLADNKLLWFKPFAAVQAAQGEWDEPTYTNLSNAFYQAMDNSRQQMITPFEQ</sequence>
<dbReference type="OrthoDB" id="6864769at2"/>
<evidence type="ECO:0000313" key="3">
    <source>
        <dbReference type="Proteomes" id="UP000017175"/>
    </source>
</evidence>
<protein>
    <recommendedName>
        <fullName evidence="4">Lipoprotein</fullName>
    </recommendedName>
</protein>
<organism evidence="2 3">
    <name type="scientific">Pseudomonas fluorescens NCIMB 11764</name>
    <dbReference type="NCBI Taxonomy" id="1221522"/>
    <lineage>
        <taxon>Bacteria</taxon>
        <taxon>Pseudomonadati</taxon>
        <taxon>Pseudomonadota</taxon>
        <taxon>Gammaproteobacteria</taxon>
        <taxon>Pseudomonadales</taxon>
        <taxon>Pseudomonadaceae</taxon>
        <taxon>Pseudomonas</taxon>
    </lineage>
</organism>
<name>A0A0K1QY19_PSEFL</name>
<proteinExistence type="predicted"/>
<evidence type="ECO:0008006" key="4">
    <source>
        <dbReference type="Google" id="ProtNLM"/>
    </source>
</evidence>
<feature type="chain" id="PRO_5005467931" description="Lipoprotein" evidence="1">
    <location>
        <begin position="27"/>
        <end position="231"/>
    </location>
</feature>
<dbReference type="RefSeq" id="WP_017340588.1">
    <property type="nucleotide sequence ID" value="NZ_CP010945.1"/>
</dbReference>
<dbReference type="PROSITE" id="PS51257">
    <property type="entry name" value="PROKAR_LIPOPROTEIN"/>
    <property type="match status" value="1"/>
</dbReference>